<dbReference type="AlphaFoldDB" id="A0A1B0BP25"/>
<evidence type="ECO:0000256" key="4">
    <source>
        <dbReference type="ARBA" id="ARBA00022664"/>
    </source>
</evidence>
<dbReference type="GO" id="GO:0071021">
    <property type="term" value="C:U2-type post-spliceosomal complex"/>
    <property type="evidence" value="ECO:0007669"/>
    <property type="project" value="TreeGrafter"/>
</dbReference>
<dbReference type="GO" id="GO:0005682">
    <property type="term" value="C:U5 snRNP"/>
    <property type="evidence" value="ECO:0007669"/>
    <property type="project" value="TreeGrafter"/>
</dbReference>
<keyword evidence="5" id="KW-0747">Spliceosome</keyword>
<dbReference type="InterPro" id="IPR039979">
    <property type="entry name" value="PRPF18"/>
</dbReference>
<dbReference type="Pfam" id="PF02840">
    <property type="entry name" value="Prp18"/>
    <property type="match status" value="1"/>
</dbReference>
<evidence type="ECO:0000256" key="5">
    <source>
        <dbReference type="ARBA" id="ARBA00022728"/>
    </source>
</evidence>
<keyword evidence="10" id="KW-1185">Reference proteome</keyword>
<evidence type="ECO:0000256" key="3">
    <source>
        <dbReference type="ARBA" id="ARBA00018242"/>
    </source>
</evidence>
<dbReference type="SUPFAM" id="SSF47938">
    <property type="entry name" value="Functional domain of the splicing factor Prp18"/>
    <property type="match status" value="1"/>
</dbReference>
<evidence type="ECO:0000256" key="6">
    <source>
        <dbReference type="ARBA" id="ARBA00023187"/>
    </source>
</evidence>
<dbReference type="VEuPathDB" id="VectorBase:GPPI036075"/>
<organism evidence="9 10">
    <name type="scientific">Glossina palpalis gambiensis</name>
    <dbReference type="NCBI Taxonomy" id="67801"/>
    <lineage>
        <taxon>Eukaryota</taxon>
        <taxon>Metazoa</taxon>
        <taxon>Ecdysozoa</taxon>
        <taxon>Arthropoda</taxon>
        <taxon>Hexapoda</taxon>
        <taxon>Insecta</taxon>
        <taxon>Pterygota</taxon>
        <taxon>Neoptera</taxon>
        <taxon>Endopterygota</taxon>
        <taxon>Diptera</taxon>
        <taxon>Brachycera</taxon>
        <taxon>Muscomorpha</taxon>
        <taxon>Hippoboscoidea</taxon>
        <taxon>Glossinidae</taxon>
        <taxon>Glossina</taxon>
    </lineage>
</organism>
<reference evidence="9" key="2">
    <citation type="submission" date="2020-05" db="UniProtKB">
        <authorList>
            <consortium name="EnsemblMetazoa"/>
        </authorList>
    </citation>
    <scope>IDENTIFICATION</scope>
    <source>
        <strain evidence="9">IAEA</strain>
    </source>
</reference>
<dbReference type="GO" id="GO:0000350">
    <property type="term" value="P:generation of catalytic spliceosome for second transesterification step"/>
    <property type="evidence" value="ECO:0007669"/>
    <property type="project" value="TreeGrafter"/>
</dbReference>
<evidence type="ECO:0000256" key="1">
    <source>
        <dbReference type="ARBA" id="ARBA00004123"/>
    </source>
</evidence>
<comment type="subcellular location">
    <subcellularLocation>
        <location evidence="1">Nucleus</location>
    </subcellularLocation>
</comment>
<protein>
    <recommendedName>
        <fullName evidence="3">Pre-mRNA-splicing factor 18</fullName>
    </recommendedName>
</protein>
<dbReference type="Gene3D" id="1.20.940.10">
    <property type="entry name" value="Functional domain of the splicing factor Prp18"/>
    <property type="match status" value="1"/>
</dbReference>
<sequence length="144" mass="16377">MALNNKDYDKDIRKLKNRTLSEDILESLQDICQHLLNRNYLTASDAFLEMAIGNAPWLIGVRMVGIFSKNVAYVMNDETRRKYIQGLNRLMTKCQDPSKEGISLMFAILTARKNNEIVKVYEKGQPNTSDLSCKGCINEANISL</sequence>
<evidence type="ECO:0000259" key="8">
    <source>
        <dbReference type="Pfam" id="PF02840"/>
    </source>
</evidence>
<keyword evidence="4" id="KW-0507">mRNA processing</keyword>
<evidence type="ECO:0000256" key="2">
    <source>
        <dbReference type="ARBA" id="ARBA00008137"/>
    </source>
</evidence>
<keyword evidence="7" id="KW-0539">Nucleus</keyword>
<evidence type="ECO:0000313" key="10">
    <source>
        <dbReference type="Proteomes" id="UP000092460"/>
    </source>
</evidence>
<keyword evidence="6" id="KW-0508">mRNA splicing</keyword>
<dbReference type="PANTHER" id="PTHR13007:SF19">
    <property type="entry name" value="PRE-MRNA-SPLICING FACTOR 18"/>
    <property type="match status" value="1"/>
</dbReference>
<comment type="similarity">
    <text evidence="2">Belongs to the PRP18 family.</text>
</comment>
<dbReference type="InterPro" id="IPR004098">
    <property type="entry name" value="Prp18"/>
</dbReference>
<name>A0A1B0BP25_9MUSC</name>
<evidence type="ECO:0000313" key="9">
    <source>
        <dbReference type="EnsemblMetazoa" id="GPPI036075-PA"/>
    </source>
</evidence>
<dbReference type="STRING" id="67801.A0A1B0BP25"/>
<reference evidence="10" key="1">
    <citation type="submission" date="2015-01" db="EMBL/GenBank/DDBJ databases">
        <authorList>
            <person name="Aksoy S."/>
            <person name="Warren W."/>
            <person name="Wilson R.K."/>
        </authorList>
    </citation>
    <scope>NUCLEOTIDE SEQUENCE [LARGE SCALE GENOMIC DNA]</scope>
    <source>
        <strain evidence="10">IAEA</strain>
    </source>
</reference>
<dbReference type="GO" id="GO:0046540">
    <property type="term" value="C:U4/U6 x U5 tri-snRNP complex"/>
    <property type="evidence" value="ECO:0007669"/>
    <property type="project" value="TreeGrafter"/>
</dbReference>
<accession>A0A1B0BP25</accession>
<dbReference type="Proteomes" id="UP000092460">
    <property type="component" value="Unassembled WGS sequence"/>
</dbReference>
<dbReference type="EMBL" id="JXJN01017785">
    <property type="status" value="NOT_ANNOTATED_CDS"/>
    <property type="molecule type" value="Genomic_DNA"/>
</dbReference>
<evidence type="ECO:0000256" key="7">
    <source>
        <dbReference type="ARBA" id="ARBA00023242"/>
    </source>
</evidence>
<feature type="domain" description="Prp18" evidence="8">
    <location>
        <begin position="12"/>
        <end position="96"/>
    </location>
</feature>
<dbReference type="PANTHER" id="PTHR13007">
    <property type="entry name" value="PRE-MRNA SPLICING FACTOR-RELATED"/>
    <property type="match status" value="1"/>
</dbReference>
<proteinExistence type="inferred from homology"/>
<dbReference type="EnsemblMetazoa" id="GPPI036075-RA">
    <property type="protein sequence ID" value="GPPI036075-PA"/>
    <property type="gene ID" value="GPPI036075"/>
</dbReference>